<dbReference type="GO" id="GO:0043531">
    <property type="term" value="F:ADP binding"/>
    <property type="evidence" value="ECO:0007669"/>
    <property type="project" value="InterPro"/>
</dbReference>
<reference evidence="4" key="1">
    <citation type="submission" date="2019-02" db="EMBL/GenBank/DDBJ databases">
        <title>Draft genome sequence of Dolichospermum planctonicum NIES-80.</title>
        <authorList>
            <person name="Yamaguchi H."/>
            <person name="Suzuki S."/>
            <person name="Kawachi M."/>
        </authorList>
    </citation>
    <scope>NUCLEOTIDE SEQUENCE [LARGE SCALE GENOMIC DNA]</scope>
    <source>
        <strain evidence="4">NIES-80</strain>
    </source>
</reference>
<evidence type="ECO:0000259" key="2">
    <source>
        <dbReference type="Pfam" id="PF26355"/>
    </source>
</evidence>
<accession>A0A480AEX3</accession>
<evidence type="ECO:0000313" key="3">
    <source>
        <dbReference type="EMBL" id="GCL42303.1"/>
    </source>
</evidence>
<gene>
    <name evidence="3" type="ORF">NIES80_20060</name>
</gene>
<protein>
    <submittedName>
        <fullName evidence="3">Uncharacterized protein</fullName>
    </submittedName>
</protein>
<dbReference type="InterPro" id="IPR058651">
    <property type="entry name" value="HTH_VMAP-M9"/>
</dbReference>
<dbReference type="InterPro" id="IPR002182">
    <property type="entry name" value="NB-ARC"/>
</dbReference>
<dbReference type="EMBL" id="BJCF01000019">
    <property type="protein sequence ID" value="GCL42303.1"/>
    <property type="molecule type" value="Genomic_DNA"/>
</dbReference>
<dbReference type="Pfam" id="PF00931">
    <property type="entry name" value="NB-ARC"/>
    <property type="match status" value="1"/>
</dbReference>
<dbReference type="AlphaFoldDB" id="A0A480AEX3"/>
<evidence type="ECO:0000313" key="4">
    <source>
        <dbReference type="Proteomes" id="UP000299367"/>
    </source>
</evidence>
<dbReference type="RefSeq" id="WP_137907928.1">
    <property type="nucleotide sequence ID" value="NZ_BJCF01000019.1"/>
</dbReference>
<dbReference type="InterPro" id="IPR027417">
    <property type="entry name" value="P-loop_NTPase"/>
</dbReference>
<feature type="domain" description="vWA-MoxR associated protein N-terminal HTH" evidence="2">
    <location>
        <begin position="1"/>
        <end position="83"/>
    </location>
</feature>
<dbReference type="PRINTS" id="PR00364">
    <property type="entry name" value="DISEASERSIST"/>
</dbReference>
<proteinExistence type="predicted"/>
<dbReference type="SUPFAM" id="SSF52540">
    <property type="entry name" value="P-loop containing nucleoside triphosphate hydrolases"/>
    <property type="match status" value="1"/>
</dbReference>
<dbReference type="Proteomes" id="UP000299367">
    <property type="component" value="Unassembled WGS sequence"/>
</dbReference>
<evidence type="ECO:0000259" key="1">
    <source>
        <dbReference type="Pfam" id="PF00931"/>
    </source>
</evidence>
<dbReference type="OrthoDB" id="441260at2"/>
<dbReference type="Gene3D" id="3.40.50.300">
    <property type="entry name" value="P-loop containing nucleotide triphosphate hydrolases"/>
    <property type="match status" value="1"/>
</dbReference>
<feature type="domain" description="NB-ARC" evidence="1">
    <location>
        <begin position="143"/>
        <end position="242"/>
    </location>
</feature>
<organism evidence="3 4">
    <name type="scientific">Dolichospermum planctonicum</name>
    <dbReference type="NCBI Taxonomy" id="136072"/>
    <lineage>
        <taxon>Bacteria</taxon>
        <taxon>Bacillati</taxon>
        <taxon>Cyanobacteriota</taxon>
        <taxon>Cyanophyceae</taxon>
        <taxon>Nostocales</taxon>
        <taxon>Aphanizomenonaceae</taxon>
        <taxon>Dolichospermum</taxon>
    </lineage>
</organism>
<sequence length="449" mass="52426">MDIIEVLQIADNLVFADTGKHLDDIQETVIKGVWEGKTYDKIADDSHCSESHIRNIGYKLWRTFSNHLEQDIHKSNFRSTLSRLKLTSSPIVIQQNNNIRFNFCPSYPQLNKNETPNNNNQNQQSFKHDLKSSPQIIRFYERKKELENLDNWILNKNTRLVSVLGLNGIGKTTLVKRFIDLNLQQFEVIIWRSLKFPKSLDLLIDDLLKIAEQESQENTDNKLRQLLDFLTEKRCLIIIDDLENIFASGQFAGSYQNEYKNYQTLLTMITEVEHQSSLILISQEKCTDMDFGDEELSHTQYLELSRLQNVEILKNLGLKNENSWLKLIDLYEGNPLYLKDIAVLIKDIFNGYVDDFMAENNLIITKNMQFNLSQVFNRLSSIEQQIVLALSKFNQPAQREDIKQNLDLSSMQLINGLQSLKQRYLLKTVVQEKVLFNLSAVFKEYLQMR</sequence>
<name>A0A480AEX3_9CYAN</name>
<comment type="caution">
    <text evidence="3">The sequence shown here is derived from an EMBL/GenBank/DDBJ whole genome shotgun (WGS) entry which is preliminary data.</text>
</comment>
<dbReference type="Pfam" id="PF26355">
    <property type="entry name" value="HTH_VMAP-M9"/>
    <property type="match status" value="1"/>
</dbReference>